<comment type="caution">
    <text evidence="1">The sequence shown here is derived from an EMBL/GenBank/DDBJ whole genome shotgun (WGS) entry which is preliminary data.</text>
</comment>
<sequence length="191" mass="21384">MSIIALSELLKWRDQLPEESGEEAHMLNALIARREAEMRARIADSIAAVSQRENWKLQRCAAIARRVEETPVRYLVSIDEFFQNRNEGAPHVETPEVLSDFFADDRREAALTHAPLHRPATQIGMPGLPTPVVNLHGVMGSLESRVAETPGIACGLQGIRIMRMVALMSKARSAQIARMRMNGTQAFYRHS</sequence>
<dbReference type="Proteomes" id="UP000027451">
    <property type="component" value="Unassembled WGS sequence"/>
</dbReference>
<protein>
    <submittedName>
        <fullName evidence="1">Uncharacterized protein</fullName>
    </submittedName>
</protein>
<keyword evidence="2" id="KW-1185">Reference proteome</keyword>
<dbReference type="EMBL" id="JFHD01000011">
    <property type="protein sequence ID" value="KDR29952.1"/>
    <property type="molecule type" value="Genomic_DNA"/>
</dbReference>
<reference evidence="1 2" key="1">
    <citation type="submission" date="2014-03" db="EMBL/GenBank/DDBJ databases">
        <title>Draft Genome Sequences of Four Burkholderia Strains.</title>
        <authorList>
            <person name="Liu X.Y."/>
            <person name="Li C.X."/>
            <person name="Xu J.H."/>
        </authorList>
    </citation>
    <scope>NUCLEOTIDE SEQUENCE [LARGE SCALE GENOMIC DNA]</scope>
    <source>
        <strain evidence="1 2">OP-1</strain>
    </source>
</reference>
<evidence type="ECO:0000313" key="1">
    <source>
        <dbReference type="EMBL" id="KDR29952.1"/>
    </source>
</evidence>
<dbReference type="AlphaFoldDB" id="A0A656QIL5"/>
<name>A0A656QIL5_9BURK</name>
<gene>
    <name evidence="1" type="ORF">BG60_05440</name>
</gene>
<evidence type="ECO:0000313" key="2">
    <source>
        <dbReference type="Proteomes" id="UP000027451"/>
    </source>
</evidence>
<dbReference type="RefSeq" id="WP_034472111.1">
    <property type="nucleotide sequence ID" value="NZ_JFHD01000011.1"/>
</dbReference>
<accession>A0A656QIL5</accession>
<proteinExistence type="predicted"/>
<organism evidence="1 2">
    <name type="scientific">Caballeronia zhejiangensis</name>
    <dbReference type="NCBI Taxonomy" id="871203"/>
    <lineage>
        <taxon>Bacteria</taxon>
        <taxon>Pseudomonadati</taxon>
        <taxon>Pseudomonadota</taxon>
        <taxon>Betaproteobacteria</taxon>
        <taxon>Burkholderiales</taxon>
        <taxon>Burkholderiaceae</taxon>
        <taxon>Caballeronia</taxon>
    </lineage>
</organism>